<dbReference type="Pfam" id="PF04977">
    <property type="entry name" value="DivIC"/>
    <property type="match status" value="1"/>
</dbReference>
<evidence type="ECO:0000313" key="5">
    <source>
        <dbReference type="Proteomes" id="UP000293637"/>
    </source>
</evidence>
<feature type="transmembrane region" description="Helical" evidence="3">
    <location>
        <begin position="34"/>
        <end position="54"/>
    </location>
</feature>
<dbReference type="EMBL" id="SCHB01000011">
    <property type="protein sequence ID" value="TBW70332.1"/>
    <property type="molecule type" value="Genomic_DNA"/>
</dbReference>
<evidence type="ECO:0000313" key="4">
    <source>
        <dbReference type="EMBL" id="TBW70332.1"/>
    </source>
</evidence>
<comment type="caution">
    <text evidence="4">The sequence shown here is derived from an EMBL/GenBank/DDBJ whole genome shotgun (WGS) entry which is preliminary data.</text>
</comment>
<dbReference type="PANTHER" id="PTHR40027:SF1">
    <property type="entry name" value="CELL DIVISION PROTEIN DIVIC"/>
    <property type="match status" value="1"/>
</dbReference>
<dbReference type="GeneID" id="58090596"/>
<dbReference type="GO" id="GO:0051301">
    <property type="term" value="P:cell division"/>
    <property type="evidence" value="ECO:0007669"/>
    <property type="project" value="InterPro"/>
</dbReference>
<evidence type="ECO:0000256" key="2">
    <source>
        <dbReference type="SAM" id="MobiDB-lite"/>
    </source>
</evidence>
<dbReference type="Proteomes" id="UP000293637">
    <property type="component" value="Unassembled WGS sequence"/>
</dbReference>
<evidence type="ECO:0000256" key="3">
    <source>
        <dbReference type="SAM" id="Phobius"/>
    </source>
</evidence>
<proteinExistence type="predicted"/>
<gene>
    <name evidence="4" type="ORF">EQ812_11920</name>
</gene>
<keyword evidence="3" id="KW-1133">Transmembrane helix</keyword>
<dbReference type="RefSeq" id="WP_002491863.1">
    <property type="nucleotide sequence ID" value="NZ_AP021848.1"/>
</dbReference>
<dbReference type="PANTHER" id="PTHR40027">
    <property type="entry name" value="CELL DIVISION PROTEIN DIVIC"/>
    <property type="match status" value="1"/>
</dbReference>
<dbReference type="InterPro" id="IPR039076">
    <property type="entry name" value="DivIC"/>
</dbReference>
<sequence>MDKKVEQIGNQYTSQRNKQKQRNKMKMRIVRRRITVFGGILLAIILMLIIVLVLQKQSNSEDAAERKHKEEQFQKQQDEEIALKEELSNLNDSDYVEKIARDDYYLSNKGEVIFKLPSDKQSDKSKSTDDDR</sequence>
<name>A0A4Q9W5R8_STALU</name>
<reference evidence="4 5" key="1">
    <citation type="journal article" date="2019" name="Sci. Transl. Med.">
        <title>Quorum sensing between bacterial species on the skin protects against epidermal injury in atopic dermatitis.</title>
        <authorList>
            <person name="Williams M.R."/>
        </authorList>
    </citation>
    <scope>NUCLEOTIDE SEQUENCE [LARGE SCALE GENOMIC DNA]</scope>
    <source>
        <strain evidence="4 5">E7</strain>
    </source>
</reference>
<protein>
    <submittedName>
        <fullName evidence="4">Septum formation initiator family protein</fullName>
    </submittedName>
</protein>
<dbReference type="InterPro" id="IPR007060">
    <property type="entry name" value="FtsL/DivIC"/>
</dbReference>
<feature type="coiled-coil region" evidence="1">
    <location>
        <begin position="66"/>
        <end position="93"/>
    </location>
</feature>
<evidence type="ECO:0000256" key="1">
    <source>
        <dbReference type="SAM" id="Coils"/>
    </source>
</evidence>
<keyword evidence="3" id="KW-0812">Transmembrane</keyword>
<feature type="region of interest" description="Disordered" evidence="2">
    <location>
        <begin position="1"/>
        <end position="25"/>
    </location>
</feature>
<dbReference type="AlphaFoldDB" id="A0A4Q9W5R8"/>
<keyword evidence="1" id="KW-0175">Coiled coil</keyword>
<organism evidence="4 5">
    <name type="scientific">Staphylococcus lugdunensis</name>
    <dbReference type="NCBI Taxonomy" id="28035"/>
    <lineage>
        <taxon>Bacteria</taxon>
        <taxon>Bacillati</taxon>
        <taxon>Bacillota</taxon>
        <taxon>Bacilli</taxon>
        <taxon>Bacillales</taxon>
        <taxon>Staphylococcaceae</taxon>
        <taxon>Staphylococcus</taxon>
    </lineage>
</organism>
<keyword evidence="3" id="KW-0472">Membrane</keyword>
<accession>A0A4Q9W5R8</accession>